<sequence length="263" mass="28830">MSPQLLTLVIQLLLLFTPAPTTVTSHYNYNFTSTSPPSQSEWRPARATFYAASDPRDKVGGACGYGDLEKAGYGQATAGLSEILFERGQICGACFELRCFEDIRWCIPGTSIIVTVTNFCAPNYGFNPDGGGHCNPPNKHFVLPIEAFEKIAIWKAGNMPVQYRRKEGGIRFTIDGSDIFISALISNVAGAGDVVAVKIKGSRTGWLPMGRNWGQNWHINANLKNQPLSFEVTTSDGLTVTSYNVAPKNWNFGQTFEGKQFES</sequence>
<dbReference type="Proteomes" id="UP000829398">
    <property type="component" value="Chromosome 6"/>
</dbReference>
<reference evidence="2" key="1">
    <citation type="journal article" date="2023" name="Hortic. Res.">
        <title>A chromosome-level phased genome enabling allele-level studies in sweet orange: a case study on citrus Huanglongbing tolerance.</title>
        <authorList>
            <person name="Wu B."/>
            <person name="Yu Q."/>
            <person name="Deng Z."/>
            <person name="Duan Y."/>
            <person name="Luo F."/>
            <person name="Gmitter F. Jr."/>
        </authorList>
    </citation>
    <scope>NUCLEOTIDE SEQUENCE [LARGE SCALE GENOMIC DNA]</scope>
    <source>
        <strain evidence="2">cv. Valencia</strain>
    </source>
</reference>
<comment type="caution">
    <text evidence="1">The sequence shown here is derived from an EMBL/GenBank/DDBJ whole genome shotgun (WGS) entry which is preliminary data.</text>
</comment>
<accession>A0ACB8K0M8</accession>
<name>A0ACB8K0M8_CITSI</name>
<evidence type="ECO:0000313" key="1">
    <source>
        <dbReference type="EMBL" id="KAH9738586.1"/>
    </source>
</evidence>
<dbReference type="EMBL" id="CM039175">
    <property type="protein sequence ID" value="KAH9738586.1"/>
    <property type="molecule type" value="Genomic_DNA"/>
</dbReference>
<evidence type="ECO:0000313" key="2">
    <source>
        <dbReference type="Proteomes" id="UP000829398"/>
    </source>
</evidence>
<protein>
    <submittedName>
        <fullName evidence="1">Expansin-A13</fullName>
    </submittedName>
</protein>
<organism evidence="1 2">
    <name type="scientific">Citrus sinensis</name>
    <name type="common">Sweet orange</name>
    <name type="synonym">Citrus aurantium var. sinensis</name>
    <dbReference type="NCBI Taxonomy" id="2711"/>
    <lineage>
        <taxon>Eukaryota</taxon>
        <taxon>Viridiplantae</taxon>
        <taxon>Streptophyta</taxon>
        <taxon>Embryophyta</taxon>
        <taxon>Tracheophyta</taxon>
        <taxon>Spermatophyta</taxon>
        <taxon>Magnoliopsida</taxon>
        <taxon>eudicotyledons</taxon>
        <taxon>Gunneridae</taxon>
        <taxon>Pentapetalae</taxon>
        <taxon>rosids</taxon>
        <taxon>malvids</taxon>
        <taxon>Sapindales</taxon>
        <taxon>Rutaceae</taxon>
        <taxon>Aurantioideae</taxon>
        <taxon>Citrus</taxon>
    </lineage>
</organism>
<gene>
    <name evidence="1" type="ORF">KPL71_018837</name>
</gene>
<keyword evidence="2" id="KW-1185">Reference proteome</keyword>
<proteinExistence type="predicted"/>